<dbReference type="Pfam" id="PF01476">
    <property type="entry name" value="LysM"/>
    <property type="match status" value="1"/>
</dbReference>
<keyword evidence="5" id="KW-1185">Reference proteome</keyword>
<dbReference type="PANTHER" id="PTHR33734">
    <property type="entry name" value="LYSM DOMAIN-CONTAINING GPI-ANCHORED PROTEIN 2"/>
    <property type="match status" value="1"/>
</dbReference>
<dbReference type="Proteomes" id="UP000253782">
    <property type="component" value="Unassembled WGS sequence"/>
</dbReference>
<evidence type="ECO:0000313" key="5">
    <source>
        <dbReference type="Proteomes" id="UP000253782"/>
    </source>
</evidence>
<feature type="compositionally biased region" description="Polar residues" evidence="2">
    <location>
        <begin position="271"/>
        <end position="286"/>
    </location>
</feature>
<gene>
    <name evidence="4" type="ORF">DVJ77_01515</name>
</gene>
<accession>A0A369USL4</accession>
<dbReference type="OrthoDB" id="9815002at2"/>
<dbReference type="InterPro" id="IPR023346">
    <property type="entry name" value="Lysozyme-like_dom_sf"/>
</dbReference>
<dbReference type="EMBL" id="QQAH01000001">
    <property type="protein sequence ID" value="RDD83742.1"/>
    <property type="molecule type" value="Genomic_DNA"/>
</dbReference>
<dbReference type="Pfam" id="PF01464">
    <property type="entry name" value="SLT"/>
    <property type="match status" value="1"/>
</dbReference>
<dbReference type="SMART" id="SM00257">
    <property type="entry name" value="LysM"/>
    <property type="match status" value="1"/>
</dbReference>
<dbReference type="GO" id="GO:0000270">
    <property type="term" value="P:peptidoglycan metabolic process"/>
    <property type="evidence" value="ECO:0007669"/>
    <property type="project" value="InterPro"/>
</dbReference>
<dbReference type="GO" id="GO:0008932">
    <property type="term" value="F:lytic endotransglycosylase activity"/>
    <property type="evidence" value="ECO:0007669"/>
    <property type="project" value="TreeGrafter"/>
</dbReference>
<dbReference type="InterPro" id="IPR018392">
    <property type="entry name" value="LysM"/>
</dbReference>
<sequence length="343" mass="38159">MNDCDADPAIIESAQRYTANPERFETQVREILPHLAYVQQIAAKHGVAGEFVLLPWVESHYRPIPGSKNNPAGMWQIMPVTANAMGMRVDKRYDGRLDMPAATDAVMTLLRRYHDDLQDWRLADFAYNAGEFGIRKMVEQHGMPANEPAIPRLPVKRITREHLIKLLAMACVVREPDRFHVTLPSLPSEQRLVSVDVGRSMPIAQAANHAGMSVDEIKNLNAGFRNGFVDTQAAAYLLLPNSKAEKFRLASSQPSSNNADEQQTSLLALSSPATNQDDSSSPSTAAHQGKSKNKSKTHTVKSGESLWNIAHQYSVDIKQLERWNNLRSQKLKLGQVLKVSESS</sequence>
<dbReference type="SUPFAM" id="SSF54106">
    <property type="entry name" value="LysM domain"/>
    <property type="match status" value="1"/>
</dbReference>
<comment type="similarity">
    <text evidence="1">Belongs to the transglycosylase Slt family.</text>
</comment>
<comment type="caution">
    <text evidence="4">The sequence shown here is derived from an EMBL/GenBank/DDBJ whole genome shotgun (WGS) entry which is preliminary data.</text>
</comment>
<dbReference type="Gene3D" id="1.10.530.10">
    <property type="match status" value="1"/>
</dbReference>
<dbReference type="AlphaFoldDB" id="A0A369USL4"/>
<proteinExistence type="inferred from homology"/>
<name>A0A369USL4_9GAMM</name>
<dbReference type="CDD" id="cd16894">
    <property type="entry name" value="MltD-like"/>
    <property type="match status" value="1"/>
</dbReference>
<protein>
    <submittedName>
        <fullName evidence="4">LysM peptidoglycan-binding domain-containing protein</fullName>
    </submittedName>
</protein>
<evidence type="ECO:0000256" key="1">
    <source>
        <dbReference type="ARBA" id="ARBA00007734"/>
    </source>
</evidence>
<dbReference type="Gene3D" id="3.10.350.10">
    <property type="entry name" value="LysM domain"/>
    <property type="match status" value="1"/>
</dbReference>
<evidence type="ECO:0000313" key="4">
    <source>
        <dbReference type="EMBL" id="RDD83742.1"/>
    </source>
</evidence>
<reference evidence="4 5" key="1">
    <citation type="submission" date="2018-07" db="EMBL/GenBank/DDBJ databases">
        <title>Dyella tabacisoli L4-6T, whole genome shotgun sequence.</title>
        <authorList>
            <person name="Zhou X.-K."/>
            <person name="Li W.-J."/>
            <person name="Duan Y.-Q."/>
        </authorList>
    </citation>
    <scope>NUCLEOTIDE SEQUENCE [LARGE SCALE GENOMIC DNA]</scope>
    <source>
        <strain evidence="4 5">L4-6</strain>
    </source>
</reference>
<organism evidence="4 5">
    <name type="scientific">Dyella tabacisoli</name>
    <dbReference type="NCBI Taxonomy" id="2282381"/>
    <lineage>
        <taxon>Bacteria</taxon>
        <taxon>Pseudomonadati</taxon>
        <taxon>Pseudomonadota</taxon>
        <taxon>Gammaproteobacteria</taxon>
        <taxon>Lysobacterales</taxon>
        <taxon>Rhodanobacteraceae</taxon>
        <taxon>Dyella</taxon>
    </lineage>
</organism>
<feature type="compositionally biased region" description="Basic residues" evidence="2">
    <location>
        <begin position="289"/>
        <end position="299"/>
    </location>
</feature>
<dbReference type="SUPFAM" id="SSF53955">
    <property type="entry name" value="Lysozyme-like"/>
    <property type="match status" value="1"/>
</dbReference>
<dbReference type="PANTHER" id="PTHR33734:SF22">
    <property type="entry name" value="MEMBRANE-BOUND LYTIC MUREIN TRANSGLYCOSYLASE D"/>
    <property type="match status" value="1"/>
</dbReference>
<dbReference type="PROSITE" id="PS51782">
    <property type="entry name" value="LYSM"/>
    <property type="match status" value="1"/>
</dbReference>
<dbReference type="GO" id="GO:0016020">
    <property type="term" value="C:membrane"/>
    <property type="evidence" value="ECO:0007669"/>
    <property type="project" value="InterPro"/>
</dbReference>
<dbReference type="InterPro" id="IPR000189">
    <property type="entry name" value="Transglyc_AS"/>
</dbReference>
<evidence type="ECO:0000256" key="2">
    <source>
        <dbReference type="SAM" id="MobiDB-lite"/>
    </source>
</evidence>
<feature type="domain" description="LysM" evidence="3">
    <location>
        <begin position="296"/>
        <end position="339"/>
    </location>
</feature>
<dbReference type="InterPro" id="IPR008258">
    <property type="entry name" value="Transglycosylase_SLT_dom_1"/>
</dbReference>
<dbReference type="InterPro" id="IPR036779">
    <property type="entry name" value="LysM_dom_sf"/>
</dbReference>
<feature type="region of interest" description="Disordered" evidence="2">
    <location>
        <begin position="271"/>
        <end position="301"/>
    </location>
</feature>
<evidence type="ECO:0000259" key="3">
    <source>
        <dbReference type="PROSITE" id="PS51782"/>
    </source>
</evidence>
<dbReference type="CDD" id="cd00118">
    <property type="entry name" value="LysM"/>
    <property type="match status" value="1"/>
</dbReference>
<dbReference type="PROSITE" id="PS00922">
    <property type="entry name" value="TRANSGLYCOSYLASE"/>
    <property type="match status" value="1"/>
</dbReference>